<accession>A0A0R3TNY8</accession>
<name>A0A0R3TNY8_RODNA</name>
<reference evidence="1 2" key="2">
    <citation type="submission" date="2018-11" db="EMBL/GenBank/DDBJ databases">
        <authorList>
            <consortium name="Pathogen Informatics"/>
        </authorList>
    </citation>
    <scope>NUCLEOTIDE SEQUENCE [LARGE SCALE GENOMIC DNA]</scope>
</reference>
<sequence>MLKLIESQLGVSVSIKFLDANKINSTSVMHDLTNKLSNDESILLGGNPLPLDEIINFSGVENQLELECGATRSRFFNFSDYKLIKPKDLPNFYSTVGEGVLLPVCGSGNCPPQLVALLPGSSPKTRRVLRLFTLPIVDKTVKLNQLRSQYMPFCRKVNVSYEAYYDIFFTRLHMKFTKPTSGLLSPPDSSTSVRLITNILPYSTEKSPLSQIKSDLDRIKRLFLAFQNEDSWVPLENPILQSDLEKVIAIHLNNEHLWEALKDAPNRRVAREGFLTALRLLQEKPDFLTVSLSNFTQFVKLARSHIMSGRGEVNTFDVQGLRMLIEVGIFKVTNDCIAAIQGGMLPTLKLSSTSVI</sequence>
<organism evidence="3">
    <name type="scientific">Rodentolepis nana</name>
    <name type="common">Dwarf tapeworm</name>
    <name type="synonym">Hymenolepis nana</name>
    <dbReference type="NCBI Taxonomy" id="102285"/>
    <lineage>
        <taxon>Eukaryota</taxon>
        <taxon>Metazoa</taxon>
        <taxon>Spiralia</taxon>
        <taxon>Lophotrochozoa</taxon>
        <taxon>Platyhelminthes</taxon>
        <taxon>Cestoda</taxon>
        <taxon>Eucestoda</taxon>
        <taxon>Cyclophyllidea</taxon>
        <taxon>Hymenolepididae</taxon>
        <taxon>Rodentolepis</taxon>
    </lineage>
</organism>
<protein>
    <submittedName>
        <fullName evidence="3">Ras-GEF domain-containing protein</fullName>
    </submittedName>
</protein>
<dbReference type="WBParaSite" id="HNAJ_0000914001-mRNA-1">
    <property type="protein sequence ID" value="HNAJ_0000914001-mRNA-1"/>
    <property type="gene ID" value="HNAJ_0000914001"/>
</dbReference>
<keyword evidence="2" id="KW-1185">Reference proteome</keyword>
<proteinExistence type="predicted"/>
<gene>
    <name evidence="1" type="ORF">HNAJ_LOCUS9136</name>
</gene>
<evidence type="ECO:0000313" key="3">
    <source>
        <dbReference type="WBParaSite" id="HNAJ_0000914001-mRNA-1"/>
    </source>
</evidence>
<dbReference type="AlphaFoldDB" id="A0A0R3TNY8"/>
<evidence type="ECO:0000313" key="1">
    <source>
        <dbReference type="EMBL" id="VDO05456.1"/>
    </source>
</evidence>
<dbReference type="EMBL" id="UZAE01012506">
    <property type="protein sequence ID" value="VDO05456.1"/>
    <property type="molecule type" value="Genomic_DNA"/>
</dbReference>
<dbReference type="Proteomes" id="UP000278807">
    <property type="component" value="Unassembled WGS sequence"/>
</dbReference>
<reference evidence="3" key="1">
    <citation type="submission" date="2017-02" db="UniProtKB">
        <authorList>
            <consortium name="WormBaseParasite"/>
        </authorList>
    </citation>
    <scope>IDENTIFICATION</scope>
</reference>
<dbReference type="OrthoDB" id="6275777at2759"/>
<evidence type="ECO:0000313" key="2">
    <source>
        <dbReference type="Proteomes" id="UP000278807"/>
    </source>
</evidence>